<keyword evidence="1" id="KW-0805">Transcription regulation</keyword>
<reference evidence="6" key="1">
    <citation type="submission" date="2018-05" db="EMBL/GenBank/DDBJ databases">
        <authorList>
            <person name="Feng T."/>
        </authorList>
    </citation>
    <scope>NUCLEOTIDE SEQUENCE [LARGE SCALE GENOMIC DNA]</scope>
    <source>
        <strain evidence="6">S27</strain>
    </source>
</reference>
<proteinExistence type="predicted"/>
<dbReference type="SUPFAM" id="SSF46689">
    <property type="entry name" value="Homeodomain-like"/>
    <property type="match status" value="1"/>
</dbReference>
<dbReference type="InterPro" id="IPR018062">
    <property type="entry name" value="HTH_AraC-typ_CS"/>
</dbReference>
<evidence type="ECO:0000313" key="6">
    <source>
        <dbReference type="Proteomes" id="UP000254875"/>
    </source>
</evidence>
<dbReference type="PANTHER" id="PTHR46796:SF7">
    <property type="entry name" value="ARAC FAMILY TRANSCRIPTIONAL REGULATOR"/>
    <property type="match status" value="1"/>
</dbReference>
<dbReference type="InterPro" id="IPR020449">
    <property type="entry name" value="Tscrpt_reg_AraC-type_HTH"/>
</dbReference>
<dbReference type="Proteomes" id="UP000254875">
    <property type="component" value="Unassembled WGS sequence"/>
</dbReference>
<dbReference type="PANTHER" id="PTHR46796">
    <property type="entry name" value="HTH-TYPE TRANSCRIPTIONAL ACTIVATOR RHAS-RELATED"/>
    <property type="match status" value="1"/>
</dbReference>
<dbReference type="Pfam" id="PF12833">
    <property type="entry name" value="HTH_18"/>
    <property type="match status" value="1"/>
</dbReference>
<dbReference type="PROSITE" id="PS00041">
    <property type="entry name" value="HTH_ARAC_FAMILY_1"/>
    <property type="match status" value="1"/>
</dbReference>
<dbReference type="InterPro" id="IPR009057">
    <property type="entry name" value="Homeodomain-like_sf"/>
</dbReference>
<evidence type="ECO:0000256" key="3">
    <source>
        <dbReference type="ARBA" id="ARBA00023163"/>
    </source>
</evidence>
<dbReference type="RefSeq" id="WP_115100685.1">
    <property type="nucleotide sequence ID" value="NZ_QHKS01000006.1"/>
</dbReference>
<dbReference type="InterPro" id="IPR018060">
    <property type="entry name" value="HTH_AraC"/>
</dbReference>
<dbReference type="GO" id="GO:0043565">
    <property type="term" value="F:sequence-specific DNA binding"/>
    <property type="evidence" value="ECO:0007669"/>
    <property type="project" value="InterPro"/>
</dbReference>
<keyword evidence="6" id="KW-1185">Reference proteome</keyword>
<sequence length="81" mass="9195">MPLLALATGFRRSVGRAPLEYLNQWRMTIARTALRHSEERLVDIAARIGYLSDTAFSIAFKRWTGQSPGRYRADGRRAAEV</sequence>
<dbReference type="OrthoDB" id="9789899at2"/>
<accession>A0A370NAR0</accession>
<evidence type="ECO:0000259" key="4">
    <source>
        <dbReference type="PROSITE" id="PS01124"/>
    </source>
</evidence>
<protein>
    <recommendedName>
        <fullName evidence="4">HTH araC/xylS-type domain-containing protein</fullName>
    </recommendedName>
</protein>
<evidence type="ECO:0000256" key="2">
    <source>
        <dbReference type="ARBA" id="ARBA00023125"/>
    </source>
</evidence>
<organism evidence="5 6">
    <name type="scientific">Paraburkholderia lacunae</name>
    <dbReference type="NCBI Taxonomy" id="2211104"/>
    <lineage>
        <taxon>Bacteria</taxon>
        <taxon>Pseudomonadati</taxon>
        <taxon>Pseudomonadota</taxon>
        <taxon>Betaproteobacteria</taxon>
        <taxon>Burkholderiales</taxon>
        <taxon>Burkholderiaceae</taxon>
        <taxon>Paraburkholderia</taxon>
    </lineage>
</organism>
<dbReference type="GO" id="GO:0003700">
    <property type="term" value="F:DNA-binding transcription factor activity"/>
    <property type="evidence" value="ECO:0007669"/>
    <property type="project" value="InterPro"/>
</dbReference>
<dbReference type="SMART" id="SM00342">
    <property type="entry name" value="HTH_ARAC"/>
    <property type="match status" value="1"/>
</dbReference>
<dbReference type="AlphaFoldDB" id="A0A370NAR0"/>
<dbReference type="PROSITE" id="PS01124">
    <property type="entry name" value="HTH_ARAC_FAMILY_2"/>
    <property type="match status" value="1"/>
</dbReference>
<dbReference type="PRINTS" id="PR00032">
    <property type="entry name" value="HTHARAC"/>
</dbReference>
<comment type="caution">
    <text evidence="5">The sequence shown here is derived from an EMBL/GenBank/DDBJ whole genome shotgun (WGS) entry which is preliminary data.</text>
</comment>
<gene>
    <name evidence="5" type="ORF">DLM46_10345</name>
</gene>
<keyword evidence="2" id="KW-0238">DNA-binding</keyword>
<evidence type="ECO:0000256" key="1">
    <source>
        <dbReference type="ARBA" id="ARBA00023015"/>
    </source>
</evidence>
<name>A0A370NAR0_9BURK</name>
<evidence type="ECO:0000313" key="5">
    <source>
        <dbReference type="EMBL" id="RDK02655.1"/>
    </source>
</evidence>
<feature type="domain" description="HTH araC/xylS-type" evidence="4">
    <location>
        <begin position="1"/>
        <end position="74"/>
    </location>
</feature>
<keyword evidence="3" id="KW-0804">Transcription</keyword>
<dbReference type="InterPro" id="IPR050204">
    <property type="entry name" value="AraC_XylS_family_regulators"/>
</dbReference>
<dbReference type="EMBL" id="QHKS01000006">
    <property type="protein sequence ID" value="RDK02655.1"/>
    <property type="molecule type" value="Genomic_DNA"/>
</dbReference>
<dbReference type="Gene3D" id="1.10.10.60">
    <property type="entry name" value="Homeodomain-like"/>
    <property type="match status" value="1"/>
</dbReference>